<evidence type="ECO:0000256" key="3">
    <source>
        <dbReference type="ARBA" id="ARBA00013025"/>
    </source>
</evidence>
<gene>
    <name evidence="12" type="ORF">UFOPK1591_00706</name>
</gene>
<protein>
    <recommendedName>
        <fullName evidence="3">tetrahydrofolate synthase</fullName>
        <ecNumber evidence="3">6.3.2.17</ecNumber>
    </recommendedName>
</protein>
<dbReference type="PROSITE" id="PS01012">
    <property type="entry name" value="FOLYLPOLYGLU_SYNT_2"/>
    <property type="match status" value="1"/>
</dbReference>
<dbReference type="EMBL" id="CAEZTD010000044">
    <property type="protein sequence ID" value="CAB4560609.1"/>
    <property type="molecule type" value="Genomic_DNA"/>
</dbReference>
<keyword evidence="6" id="KW-0547">Nucleotide-binding</keyword>
<feature type="domain" description="Mur ligase C-terminal" evidence="10">
    <location>
        <begin position="312"/>
        <end position="435"/>
    </location>
</feature>
<dbReference type="InterPro" id="IPR001645">
    <property type="entry name" value="Folylpolyglutamate_synth"/>
</dbReference>
<dbReference type="Gene3D" id="3.40.1190.10">
    <property type="entry name" value="Mur-like, catalytic domain"/>
    <property type="match status" value="1"/>
</dbReference>
<name>A0A6J6DD16_9ZZZZ</name>
<evidence type="ECO:0000256" key="7">
    <source>
        <dbReference type="ARBA" id="ARBA00022840"/>
    </source>
</evidence>
<dbReference type="PANTHER" id="PTHR11136:SF0">
    <property type="entry name" value="DIHYDROFOLATE SYNTHETASE-RELATED"/>
    <property type="match status" value="1"/>
</dbReference>
<dbReference type="NCBIfam" id="TIGR01499">
    <property type="entry name" value="folC"/>
    <property type="match status" value="1"/>
</dbReference>
<comment type="similarity">
    <text evidence="2">Belongs to the folylpolyglutamate synthase family.</text>
</comment>
<evidence type="ECO:0000259" key="10">
    <source>
        <dbReference type="Pfam" id="PF02875"/>
    </source>
</evidence>
<evidence type="ECO:0000256" key="5">
    <source>
        <dbReference type="ARBA" id="ARBA00022723"/>
    </source>
</evidence>
<sequence length="452" mass="47749">MSSESDDYARAAELVHLELLERNGESNPQPRLEPTRRVADLLGDVHRAFDVIHITGTNGKTSISRMIEAILRAYGLRTGLFTSPHIVAFNERICIGGQPISDDALVANWLDIKPYVEMVDNELIAKGEPRLTYFEVLTVLALASFADAPVDVAVIEVGMGGEWDSTNIVEADVAVFGPIAMDHQDKLGSTLEAIARTKSGIIKPSTIVVSAAQEPIAEQVLREAAELTESLIHFVGDEIQVSDRTMAVGGQLLSIQALSGSYDDVFLSLFGDHQADNAAVAVGAVEAFLGGGTQPLSEEVLNEALATVESPGRLQRIASLPPVILDAAHNPHGARALATALGQYFDFDDITLVFGAFADKDATGMLELLAPAVTRVILTTVPSDRGMPAAQLASLAEGVVEAANLLVEPDPTLAFEKARVHALAADNGAVVIAGSITLLGAALATAHDNGWS</sequence>
<comment type="catalytic activity">
    <reaction evidence="9">
        <text>(6S)-5,6,7,8-tetrahydrofolyl-(gamma-L-Glu)(n) + L-glutamate + ATP = (6S)-5,6,7,8-tetrahydrofolyl-(gamma-L-Glu)(n+1) + ADP + phosphate + H(+)</text>
        <dbReference type="Rhea" id="RHEA:10580"/>
        <dbReference type="Rhea" id="RHEA-COMP:14738"/>
        <dbReference type="Rhea" id="RHEA-COMP:14740"/>
        <dbReference type="ChEBI" id="CHEBI:15378"/>
        <dbReference type="ChEBI" id="CHEBI:29985"/>
        <dbReference type="ChEBI" id="CHEBI:30616"/>
        <dbReference type="ChEBI" id="CHEBI:43474"/>
        <dbReference type="ChEBI" id="CHEBI:141005"/>
        <dbReference type="ChEBI" id="CHEBI:456216"/>
        <dbReference type="EC" id="6.3.2.17"/>
    </reaction>
</comment>
<evidence type="ECO:0000256" key="9">
    <source>
        <dbReference type="ARBA" id="ARBA00047493"/>
    </source>
</evidence>
<keyword evidence="7" id="KW-0067">ATP-binding</keyword>
<accession>A0A6J6DD16</accession>
<dbReference type="GO" id="GO:0008841">
    <property type="term" value="F:dihydrofolate synthase activity"/>
    <property type="evidence" value="ECO:0007669"/>
    <property type="project" value="TreeGrafter"/>
</dbReference>
<evidence type="ECO:0000259" key="11">
    <source>
        <dbReference type="Pfam" id="PF08245"/>
    </source>
</evidence>
<dbReference type="SUPFAM" id="SSF53623">
    <property type="entry name" value="MurD-like peptide ligases, catalytic domain"/>
    <property type="match status" value="1"/>
</dbReference>
<dbReference type="Pfam" id="PF08245">
    <property type="entry name" value="Mur_ligase_M"/>
    <property type="match status" value="1"/>
</dbReference>
<dbReference type="PANTHER" id="PTHR11136">
    <property type="entry name" value="FOLYLPOLYGLUTAMATE SYNTHASE-RELATED"/>
    <property type="match status" value="1"/>
</dbReference>
<keyword evidence="8" id="KW-0460">Magnesium</keyword>
<evidence type="ECO:0000256" key="4">
    <source>
        <dbReference type="ARBA" id="ARBA00022598"/>
    </source>
</evidence>
<dbReference type="AlphaFoldDB" id="A0A6J6DD16"/>
<evidence type="ECO:0000256" key="2">
    <source>
        <dbReference type="ARBA" id="ARBA00008276"/>
    </source>
</evidence>
<keyword evidence="4" id="KW-0436">Ligase</keyword>
<keyword evidence="5" id="KW-0479">Metal-binding</keyword>
<evidence type="ECO:0000256" key="1">
    <source>
        <dbReference type="ARBA" id="ARBA00001946"/>
    </source>
</evidence>
<evidence type="ECO:0000256" key="6">
    <source>
        <dbReference type="ARBA" id="ARBA00022741"/>
    </source>
</evidence>
<evidence type="ECO:0000256" key="8">
    <source>
        <dbReference type="ARBA" id="ARBA00022842"/>
    </source>
</evidence>
<reference evidence="12" key="1">
    <citation type="submission" date="2020-05" db="EMBL/GenBank/DDBJ databases">
        <authorList>
            <person name="Chiriac C."/>
            <person name="Salcher M."/>
            <person name="Ghai R."/>
            <person name="Kavagutti S V."/>
        </authorList>
    </citation>
    <scope>NUCLEOTIDE SEQUENCE</scope>
</reference>
<dbReference type="InterPro" id="IPR013221">
    <property type="entry name" value="Mur_ligase_cen"/>
</dbReference>
<dbReference type="FunFam" id="3.40.1190.10:FF:000011">
    <property type="entry name" value="Folylpolyglutamate synthase/dihydrofolate synthase"/>
    <property type="match status" value="1"/>
</dbReference>
<organism evidence="12">
    <name type="scientific">freshwater metagenome</name>
    <dbReference type="NCBI Taxonomy" id="449393"/>
    <lineage>
        <taxon>unclassified sequences</taxon>
        <taxon>metagenomes</taxon>
        <taxon>ecological metagenomes</taxon>
    </lineage>
</organism>
<dbReference type="SUPFAM" id="SSF53244">
    <property type="entry name" value="MurD-like peptide ligases, peptide-binding domain"/>
    <property type="match status" value="1"/>
</dbReference>
<dbReference type="PIRSF" id="PIRSF001563">
    <property type="entry name" value="Folylpolyglu_synth"/>
    <property type="match status" value="1"/>
</dbReference>
<dbReference type="GO" id="GO:0005524">
    <property type="term" value="F:ATP binding"/>
    <property type="evidence" value="ECO:0007669"/>
    <property type="project" value="UniProtKB-KW"/>
</dbReference>
<dbReference type="InterPro" id="IPR036615">
    <property type="entry name" value="Mur_ligase_C_dom_sf"/>
</dbReference>
<feature type="domain" description="Mur ligase central" evidence="11">
    <location>
        <begin position="54"/>
        <end position="284"/>
    </location>
</feature>
<dbReference type="InterPro" id="IPR018109">
    <property type="entry name" value="Folylpolyglutamate_synth_CS"/>
</dbReference>
<dbReference type="InterPro" id="IPR004101">
    <property type="entry name" value="Mur_ligase_C"/>
</dbReference>
<dbReference type="GO" id="GO:0005737">
    <property type="term" value="C:cytoplasm"/>
    <property type="evidence" value="ECO:0007669"/>
    <property type="project" value="TreeGrafter"/>
</dbReference>
<dbReference type="EC" id="6.3.2.17" evidence="3"/>
<dbReference type="Pfam" id="PF02875">
    <property type="entry name" value="Mur_ligase_C"/>
    <property type="match status" value="1"/>
</dbReference>
<evidence type="ECO:0000313" key="12">
    <source>
        <dbReference type="EMBL" id="CAB4560609.1"/>
    </source>
</evidence>
<dbReference type="Gene3D" id="3.90.190.20">
    <property type="entry name" value="Mur ligase, C-terminal domain"/>
    <property type="match status" value="1"/>
</dbReference>
<proteinExistence type="inferred from homology"/>
<dbReference type="InterPro" id="IPR036565">
    <property type="entry name" value="Mur-like_cat_sf"/>
</dbReference>
<dbReference type="GO" id="GO:0004326">
    <property type="term" value="F:tetrahydrofolylpolyglutamate synthase activity"/>
    <property type="evidence" value="ECO:0007669"/>
    <property type="project" value="UniProtKB-EC"/>
</dbReference>
<comment type="cofactor">
    <cofactor evidence="1">
        <name>Mg(2+)</name>
        <dbReference type="ChEBI" id="CHEBI:18420"/>
    </cofactor>
</comment>
<dbReference type="GO" id="GO:0046872">
    <property type="term" value="F:metal ion binding"/>
    <property type="evidence" value="ECO:0007669"/>
    <property type="project" value="UniProtKB-KW"/>
</dbReference>